<dbReference type="AlphaFoldDB" id="A0A6G8QFG7"/>
<protein>
    <recommendedName>
        <fullName evidence="1">Putative membrane protein insertion efficiency factor</fullName>
    </recommendedName>
</protein>
<accession>A0A6G8QFG7</accession>
<keyword evidence="3" id="KW-1185">Reference proteome</keyword>
<dbReference type="GO" id="GO:0005886">
    <property type="term" value="C:plasma membrane"/>
    <property type="evidence" value="ECO:0007669"/>
    <property type="project" value="UniProtKB-SubCell"/>
</dbReference>
<comment type="subcellular location">
    <subcellularLocation>
        <location evidence="1">Cell membrane</location>
        <topology evidence="1">Peripheral membrane protein</topology>
        <orientation evidence="1">Cytoplasmic side</orientation>
    </subcellularLocation>
</comment>
<dbReference type="HAMAP" id="MF_00386">
    <property type="entry name" value="UPF0161_YidD"/>
    <property type="match status" value="1"/>
</dbReference>
<evidence type="ECO:0000256" key="1">
    <source>
        <dbReference type="HAMAP-Rule" id="MF_00386"/>
    </source>
</evidence>
<comment type="function">
    <text evidence="1">Could be involved in insertion of integral membrane proteins into the membrane.</text>
</comment>
<dbReference type="PANTHER" id="PTHR33383">
    <property type="entry name" value="MEMBRANE PROTEIN INSERTION EFFICIENCY FACTOR-RELATED"/>
    <property type="match status" value="1"/>
</dbReference>
<dbReference type="PANTHER" id="PTHR33383:SF1">
    <property type="entry name" value="MEMBRANE PROTEIN INSERTION EFFICIENCY FACTOR-RELATED"/>
    <property type="match status" value="1"/>
</dbReference>
<reference evidence="2 3" key="1">
    <citation type="submission" date="2019-10" db="EMBL/GenBank/DDBJ databases">
        <title>Rubrobacter sp nov SCSIO 52090 isolated from a deep-sea sediment in the South China Sea.</title>
        <authorList>
            <person name="Chen R.W."/>
        </authorList>
    </citation>
    <scope>NUCLEOTIDE SEQUENCE [LARGE SCALE GENOMIC DNA]</scope>
    <source>
        <strain evidence="2 3">SCSIO 52909</strain>
    </source>
</reference>
<dbReference type="NCBIfam" id="TIGR00278">
    <property type="entry name" value="membrane protein insertion efficiency factor YidD"/>
    <property type="match status" value="1"/>
</dbReference>
<dbReference type="EMBL" id="CP045119">
    <property type="protein sequence ID" value="QIN85193.1"/>
    <property type="molecule type" value="Genomic_DNA"/>
</dbReference>
<name>A0A6G8QFG7_9ACTN</name>
<dbReference type="Pfam" id="PF01809">
    <property type="entry name" value="YidD"/>
    <property type="match status" value="1"/>
</dbReference>
<organism evidence="2 3">
    <name type="scientific">Rubrobacter tropicus</name>
    <dbReference type="NCBI Taxonomy" id="2653851"/>
    <lineage>
        <taxon>Bacteria</taxon>
        <taxon>Bacillati</taxon>
        <taxon>Actinomycetota</taxon>
        <taxon>Rubrobacteria</taxon>
        <taxon>Rubrobacterales</taxon>
        <taxon>Rubrobacteraceae</taxon>
        <taxon>Rubrobacter</taxon>
    </lineage>
</organism>
<gene>
    <name evidence="2" type="primary">yidD</name>
    <name evidence="2" type="ORF">GBA63_13995</name>
</gene>
<keyword evidence="1" id="KW-1003">Cell membrane</keyword>
<sequence>MGRFFVWVIRGYQRFVSPLLPPSCRFTPSCSRYTIQAIQKYGPIRGGAMGAWRILRCNPFSKGGYDPVK</sequence>
<dbReference type="KEGG" id="rub:GBA63_13995"/>
<keyword evidence="1" id="KW-0472">Membrane</keyword>
<comment type="similarity">
    <text evidence="1">Belongs to the UPF0161 family.</text>
</comment>
<dbReference type="Proteomes" id="UP000501452">
    <property type="component" value="Chromosome"/>
</dbReference>
<dbReference type="SMART" id="SM01234">
    <property type="entry name" value="Haemolytic"/>
    <property type="match status" value="1"/>
</dbReference>
<evidence type="ECO:0000313" key="3">
    <source>
        <dbReference type="Proteomes" id="UP000501452"/>
    </source>
</evidence>
<evidence type="ECO:0000313" key="2">
    <source>
        <dbReference type="EMBL" id="QIN85193.1"/>
    </source>
</evidence>
<proteinExistence type="inferred from homology"/>
<dbReference type="InterPro" id="IPR002696">
    <property type="entry name" value="Membr_insert_effic_factor_YidD"/>
</dbReference>